<dbReference type="AlphaFoldDB" id="A0A183C668"/>
<evidence type="ECO:0000313" key="2">
    <source>
        <dbReference type="Proteomes" id="UP000050741"/>
    </source>
</evidence>
<reference evidence="3" key="2">
    <citation type="submission" date="2016-06" db="UniProtKB">
        <authorList>
            <consortium name="WormBaseParasite"/>
        </authorList>
    </citation>
    <scope>IDENTIFICATION</scope>
</reference>
<evidence type="ECO:0000313" key="3">
    <source>
        <dbReference type="WBParaSite" id="GPLIN_000836300"/>
    </source>
</evidence>
<name>A0A183C668_GLOPA</name>
<accession>A0A183C668</accession>
<feature type="compositionally biased region" description="Low complexity" evidence="1">
    <location>
        <begin position="93"/>
        <end position="107"/>
    </location>
</feature>
<dbReference type="Proteomes" id="UP000050741">
    <property type="component" value="Unassembled WGS sequence"/>
</dbReference>
<protein>
    <submittedName>
        <fullName evidence="3">Uncharacterized protein</fullName>
    </submittedName>
</protein>
<dbReference type="WBParaSite" id="GPLIN_000836300">
    <property type="protein sequence ID" value="GPLIN_000836300"/>
    <property type="gene ID" value="GPLIN_000836300"/>
</dbReference>
<evidence type="ECO:0000256" key="1">
    <source>
        <dbReference type="SAM" id="MobiDB-lite"/>
    </source>
</evidence>
<feature type="region of interest" description="Disordered" evidence="1">
    <location>
        <begin position="93"/>
        <end position="121"/>
    </location>
</feature>
<reference evidence="2" key="1">
    <citation type="submission" date="2014-05" db="EMBL/GenBank/DDBJ databases">
        <title>The genome and life-stage specific transcriptomes of Globodera pallida elucidate key aspects of plant parasitism by a cyst nematode.</title>
        <authorList>
            <person name="Cotton J.A."/>
            <person name="Lilley C.J."/>
            <person name="Jones L.M."/>
            <person name="Kikuchi T."/>
            <person name="Reid A.J."/>
            <person name="Thorpe P."/>
            <person name="Tsai I.J."/>
            <person name="Beasley H."/>
            <person name="Blok V."/>
            <person name="Cock P.J.A."/>
            <person name="Van den Akker S.E."/>
            <person name="Holroyd N."/>
            <person name="Hunt M."/>
            <person name="Mantelin S."/>
            <person name="Naghra H."/>
            <person name="Pain A."/>
            <person name="Palomares-Rius J.E."/>
            <person name="Zarowiecki M."/>
            <person name="Berriman M."/>
            <person name="Jones J.T."/>
            <person name="Urwin P.E."/>
        </authorList>
    </citation>
    <scope>NUCLEOTIDE SEQUENCE [LARGE SCALE GENOMIC DNA]</scope>
    <source>
        <strain evidence="2">Lindley</strain>
    </source>
</reference>
<proteinExistence type="predicted"/>
<keyword evidence="2" id="KW-1185">Reference proteome</keyword>
<organism evidence="2 3">
    <name type="scientific">Globodera pallida</name>
    <name type="common">Potato cyst nematode worm</name>
    <name type="synonym">Heterodera pallida</name>
    <dbReference type="NCBI Taxonomy" id="36090"/>
    <lineage>
        <taxon>Eukaryota</taxon>
        <taxon>Metazoa</taxon>
        <taxon>Ecdysozoa</taxon>
        <taxon>Nematoda</taxon>
        <taxon>Chromadorea</taxon>
        <taxon>Rhabditida</taxon>
        <taxon>Tylenchina</taxon>
        <taxon>Tylenchomorpha</taxon>
        <taxon>Tylenchoidea</taxon>
        <taxon>Heteroderidae</taxon>
        <taxon>Heteroderinae</taxon>
        <taxon>Globodera</taxon>
    </lineage>
</organism>
<sequence>MELSPDYADLISAAEGASSLTDQMVVNDQQQIDQRVRMKLYLHQMTFNEVLLNGNQNRRFRVVLMQGCRPEHIPRGWPGNTLHYRFPQDFEAASSRVAQPSSQQQQQFVNNGSVGPVDATR</sequence>